<feature type="region of interest" description="Disordered" evidence="4">
    <location>
        <begin position="50"/>
        <end position="80"/>
    </location>
</feature>
<evidence type="ECO:0000313" key="5">
    <source>
        <dbReference type="EMBL" id="KAL1248626.1"/>
    </source>
</evidence>
<evidence type="ECO:0000256" key="3">
    <source>
        <dbReference type="ARBA" id="ARBA00023013"/>
    </source>
</evidence>
<gene>
    <name evidence="5" type="ORF">QQF64_021944</name>
</gene>
<comment type="similarity">
    <text evidence="2">Belongs to the PKI family.</text>
</comment>
<protein>
    <recommendedName>
        <fullName evidence="7">cAMP-dependent protein kinase inhibitor alpha</fullName>
    </recommendedName>
</protein>
<evidence type="ECO:0008006" key="7">
    <source>
        <dbReference type="Google" id="ProtNLM"/>
    </source>
</evidence>
<name>A0ABR3L916_9TELE</name>
<sequence>MTDVEVTYEDFIASGRTGRRNAVHDILGTSSGLDASGLSQTLSELNISKAEAGNDEEKSQSMADSEPKQEEGKGEDELVPTWPRVATHGVSLTQEVILAVLSLLVNSWFTNDPPPVGSRCSVEGEPQAASSSVLSARLSTPPAGKRPSALHAGELQVSRHDLADQGDRVREREKRRYHTFMFYKDYRQRSDWSLADAQQLYREQSAKQKEDREAQEETA</sequence>
<keyword evidence="3" id="KW-0649">Protein kinase inhibitor</keyword>
<feature type="compositionally biased region" description="Basic and acidic residues" evidence="4">
    <location>
        <begin position="55"/>
        <end position="76"/>
    </location>
</feature>
<comment type="function">
    <text evidence="1">Extremely potent competitive inhibitor of cAMP-dependent protein kinase activity, this protein interacts with the catalytic subunit of the enzyme after the cAMP-induced dissociation of its regulatory chains.</text>
</comment>
<accession>A0ABR3L916</accession>
<organism evidence="5 6">
    <name type="scientific">Cirrhinus molitorella</name>
    <name type="common">mud carp</name>
    <dbReference type="NCBI Taxonomy" id="172907"/>
    <lineage>
        <taxon>Eukaryota</taxon>
        <taxon>Metazoa</taxon>
        <taxon>Chordata</taxon>
        <taxon>Craniata</taxon>
        <taxon>Vertebrata</taxon>
        <taxon>Euteleostomi</taxon>
        <taxon>Actinopterygii</taxon>
        <taxon>Neopterygii</taxon>
        <taxon>Teleostei</taxon>
        <taxon>Ostariophysi</taxon>
        <taxon>Cypriniformes</taxon>
        <taxon>Cyprinidae</taxon>
        <taxon>Labeoninae</taxon>
        <taxon>Labeonini</taxon>
        <taxon>Cirrhinus</taxon>
    </lineage>
</organism>
<proteinExistence type="inferred from homology"/>
<evidence type="ECO:0000256" key="1">
    <source>
        <dbReference type="ARBA" id="ARBA00002844"/>
    </source>
</evidence>
<reference evidence="5 6" key="1">
    <citation type="submission" date="2023-09" db="EMBL/GenBank/DDBJ databases">
        <authorList>
            <person name="Wang M."/>
        </authorList>
    </citation>
    <scope>NUCLEOTIDE SEQUENCE [LARGE SCALE GENOMIC DNA]</scope>
    <source>
        <strain evidence="5">GT-2023</strain>
        <tissue evidence="5">Liver</tissue>
    </source>
</reference>
<dbReference type="EMBL" id="JAYMGO010000024">
    <property type="protein sequence ID" value="KAL1248626.1"/>
    <property type="molecule type" value="Genomic_DNA"/>
</dbReference>
<evidence type="ECO:0000256" key="2">
    <source>
        <dbReference type="ARBA" id="ARBA00006393"/>
    </source>
</evidence>
<dbReference type="Pfam" id="PF02827">
    <property type="entry name" value="PKI"/>
    <property type="match status" value="1"/>
</dbReference>
<evidence type="ECO:0000313" key="6">
    <source>
        <dbReference type="Proteomes" id="UP001558613"/>
    </source>
</evidence>
<keyword evidence="6" id="KW-1185">Reference proteome</keyword>
<dbReference type="InterPro" id="IPR004171">
    <property type="entry name" value="cAMP_dep_PKI"/>
</dbReference>
<evidence type="ECO:0000256" key="4">
    <source>
        <dbReference type="SAM" id="MobiDB-lite"/>
    </source>
</evidence>
<dbReference type="Proteomes" id="UP001558613">
    <property type="component" value="Unassembled WGS sequence"/>
</dbReference>
<comment type="caution">
    <text evidence="5">The sequence shown here is derived from an EMBL/GenBank/DDBJ whole genome shotgun (WGS) entry which is preliminary data.</text>
</comment>
<dbReference type="PANTHER" id="PTHR15416">
    <property type="entry name" value="CAMP-DEPENDENT PROTEIN KINASE INHIBITOR/PKI"/>
    <property type="match status" value="1"/>
</dbReference>